<feature type="domain" description="Outer membrane protein beta-barrel" evidence="6">
    <location>
        <begin position="379"/>
        <end position="783"/>
    </location>
</feature>
<feature type="region of interest" description="Disordered" evidence="4">
    <location>
        <begin position="786"/>
        <end position="814"/>
    </location>
</feature>
<evidence type="ECO:0000256" key="4">
    <source>
        <dbReference type="SAM" id="MobiDB-lite"/>
    </source>
</evidence>
<keyword evidence="5" id="KW-0732">Signal</keyword>
<evidence type="ECO:0000256" key="5">
    <source>
        <dbReference type="SAM" id="SignalP"/>
    </source>
</evidence>
<proteinExistence type="predicted"/>
<keyword evidence="7" id="KW-0675">Receptor</keyword>
<dbReference type="SUPFAM" id="SSF56935">
    <property type="entry name" value="Porins"/>
    <property type="match status" value="1"/>
</dbReference>
<reference evidence="7 8" key="1">
    <citation type="submission" date="2019-03" db="EMBL/GenBank/DDBJ databases">
        <authorList>
            <person name="Kim M.K.M."/>
        </authorList>
    </citation>
    <scope>NUCLEOTIDE SEQUENCE [LARGE SCALE GENOMIC DNA]</scope>
    <source>
        <strain evidence="7 8">17J68-15</strain>
    </source>
</reference>
<dbReference type="InterPro" id="IPR037066">
    <property type="entry name" value="Plug_dom_sf"/>
</dbReference>
<evidence type="ECO:0000313" key="7">
    <source>
        <dbReference type="EMBL" id="TCZ69045.1"/>
    </source>
</evidence>
<sequence>MRTLFTLLATTAIVASAQAQGGARIAGTVKDQEGKPLGAATISLLRAKDSSLAKLAVSDNGGQYEFTDIKEGRYLISVTSVGYGRSFSAPFDASGVLDVPAIALQRGSKEMANVTVAVRKPLVEAKLDKMVVNVDASPTNAGNSALDVLEKSPGVTLDQDGNISLKGKTGVIVLVDGKQTYLSGQDLTNLLRNMPANQLDQIEIMTQPSAKYDASGNSGVLNLRTKKGLQKGLNGSINLSYIQARYPKSPNSFNLNYRKGKVNLFTSLSASYWEGFNELKINRKFHDAVKNIDTTMETNSNPHFTSNNLNARVGLDYSISKKTSVGFMVNGSYSPRKNNTTSTSVLTDENGGVVRINEALSTSDDTWKNFGANVNFRRQLKKQGSEFTMDADYVQYRTSSDQVSDNKNYTAAKVLIGHPYLLKGLLPQDIDIVSAKADFTTPIGKSGKIEAGAKSSYVKTDNDAPYRSYDYTAFKDTVDARSDHFVYEENINAAYANWSQQLKKWSYQAGLRLEHTHSVGTSIQLAKRVARDYVQLFPTAFVSYKVNEKNTFGLSYSRRLERPGYGDLNPFQRILDQYTYQQGNPFLTPQFSDNIELSHNFKGALNTVLNYSKTTDIINTLLKQDDAAKKTYQTKENIASRRNIGLAVSWNMQLSKVWFTSVYANVYNNQFSGIIDNQPLSVEATAFMANTSQQFRLNKGWGLEVSGFYRSRTVDDALIVADPMGVVSFGVSKQVLKNMGSIKLNISDPFYIQRFKGGTRFGNINTRIESQWDNRRVGLSFSWRFSKGQSAPQQRRRSSSAQDEQNRVGGGGQQ</sequence>
<gene>
    <name evidence="7" type="ORF">E0486_12745</name>
</gene>
<dbReference type="SUPFAM" id="SSF49452">
    <property type="entry name" value="Starch-binding domain-like"/>
    <property type="match status" value="1"/>
</dbReference>
<name>A0A4R4DX40_9BACT</name>
<feature type="signal peptide" evidence="5">
    <location>
        <begin position="1"/>
        <end position="19"/>
    </location>
</feature>
<dbReference type="PANTHER" id="PTHR40980:SF4">
    <property type="entry name" value="TONB-DEPENDENT RECEPTOR-LIKE BETA-BARREL DOMAIN-CONTAINING PROTEIN"/>
    <property type="match status" value="1"/>
</dbReference>
<evidence type="ECO:0000256" key="3">
    <source>
        <dbReference type="ARBA" id="ARBA00023237"/>
    </source>
</evidence>
<dbReference type="AlphaFoldDB" id="A0A4R4DX40"/>
<dbReference type="GO" id="GO:0030246">
    <property type="term" value="F:carbohydrate binding"/>
    <property type="evidence" value="ECO:0007669"/>
    <property type="project" value="InterPro"/>
</dbReference>
<protein>
    <submittedName>
        <fullName evidence="7">TonB-dependent receptor</fullName>
    </submittedName>
</protein>
<dbReference type="RefSeq" id="WP_131852565.1">
    <property type="nucleotide sequence ID" value="NZ_SKFH01000023.1"/>
</dbReference>
<dbReference type="GO" id="GO:0009279">
    <property type="term" value="C:cell outer membrane"/>
    <property type="evidence" value="ECO:0007669"/>
    <property type="project" value="UniProtKB-SubCell"/>
</dbReference>
<accession>A0A4R4DX40</accession>
<dbReference type="EMBL" id="SKFH01000023">
    <property type="protein sequence ID" value="TCZ69045.1"/>
    <property type="molecule type" value="Genomic_DNA"/>
</dbReference>
<keyword evidence="2" id="KW-0472">Membrane</keyword>
<evidence type="ECO:0000259" key="6">
    <source>
        <dbReference type="Pfam" id="PF14905"/>
    </source>
</evidence>
<dbReference type="Pfam" id="PF13620">
    <property type="entry name" value="CarboxypepD_reg"/>
    <property type="match status" value="1"/>
</dbReference>
<keyword evidence="8" id="KW-1185">Reference proteome</keyword>
<dbReference type="Gene3D" id="2.170.130.10">
    <property type="entry name" value="TonB-dependent receptor, plug domain"/>
    <property type="match status" value="1"/>
</dbReference>
<dbReference type="PANTHER" id="PTHR40980">
    <property type="entry name" value="PLUG DOMAIN-CONTAINING PROTEIN"/>
    <property type="match status" value="1"/>
</dbReference>
<dbReference type="Gene3D" id="2.40.170.20">
    <property type="entry name" value="TonB-dependent receptor, beta-barrel domain"/>
    <property type="match status" value="1"/>
</dbReference>
<evidence type="ECO:0000313" key="8">
    <source>
        <dbReference type="Proteomes" id="UP000295164"/>
    </source>
</evidence>
<dbReference type="InterPro" id="IPR036942">
    <property type="entry name" value="Beta-barrel_TonB_sf"/>
</dbReference>
<keyword evidence="3" id="KW-0998">Cell outer membrane</keyword>
<dbReference type="InterPro" id="IPR013784">
    <property type="entry name" value="Carb-bd-like_fold"/>
</dbReference>
<dbReference type="OrthoDB" id="905812at2"/>
<evidence type="ECO:0000256" key="1">
    <source>
        <dbReference type="ARBA" id="ARBA00004442"/>
    </source>
</evidence>
<organism evidence="7 8">
    <name type="scientific">Flaviaesturariibacter aridisoli</name>
    <dbReference type="NCBI Taxonomy" id="2545761"/>
    <lineage>
        <taxon>Bacteria</taxon>
        <taxon>Pseudomonadati</taxon>
        <taxon>Bacteroidota</taxon>
        <taxon>Chitinophagia</taxon>
        <taxon>Chitinophagales</taxon>
        <taxon>Chitinophagaceae</taxon>
        <taxon>Flaviaestuariibacter</taxon>
    </lineage>
</organism>
<feature type="chain" id="PRO_5020333725" evidence="5">
    <location>
        <begin position="20"/>
        <end position="814"/>
    </location>
</feature>
<dbReference type="InterPro" id="IPR041700">
    <property type="entry name" value="OMP_b-brl_3"/>
</dbReference>
<comment type="caution">
    <text evidence="7">The sequence shown here is derived from an EMBL/GenBank/DDBJ whole genome shotgun (WGS) entry which is preliminary data.</text>
</comment>
<dbReference type="Pfam" id="PF14905">
    <property type="entry name" value="OMP_b-brl_3"/>
    <property type="match status" value="1"/>
</dbReference>
<dbReference type="Proteomes" id="UP000295164">
    <property type="component" value="Unassembled WGS sequence"/>
</dbReference>
<comment type="subcellular location">
    <subcellularLocation>
        <location evidence="1">Cell outer membrane</location>
    </subcellularLocation>
</comment>
<dbReference type="Gene3D" id="2.60.40.1120">
    <property type="entry name" value="Carboxypeptidase-like, regulatory domain"/>
    <property type="match status" value="1"/>
</dbReference>
<evidence type="ECO:0000256" key="2">
    <source>
        <dbReference type="ARBA" id="ARBA00023136"/>
    </source>
</evidence>